<dbReference type="InterPro" id="IPR039426">
    <property type="entry name" value="TonB-dep_rcpt-like"/>
</dbReference>
<evidence type="ECO:0000256" key="3">
    <source>
        <dbReference type="ARBA" id="ARBA00022448"/>
    </source>
</evidence>
<dbReference type="SUPFAM" id="SSF56935">
    <property type="entry name" value="Porins"/>
    <property type="match status" value="1"/>
</dbReference>
<protein>
    <submittedName>
        <fullName evidence="16">TonB-dependent receptor</fullName>
    </submittedName>
</protein>
<feature type="domain" description="TonB-dependent receptor plug" evidence="15">
    <location>
        <begin position="61"/>
        <end position="169"/>
    </location>
</feature>
<dbReference type="InterPro" id="IPR036942">
    <property type="entry name" value="Beta-barrel_TonB_sf"/>
</dbReference>
<evidence type="ECO:0000256" key="10">
    <source>
        <dbReference type="PROSITE-ProRule" id="PRU01360"/>
    </source>
</evidence>
<sequence>MRHSVRTRHAVSLLPFALAAALAAGTVHAETPDNGALADLSLEQLGDLVITSLSRQEEPLSGAPASVYIISASDIHRSGAHNLPQALRLAPNLQVTQVDARNYAVTARGYNSPFENKLLVLIDGRTIYSPLFSGVFWDVQDVVMEDIERIEVISGPGATIWGANAVNGVINIITRSARDSQGALLSGVAGEHEQYGTLRYGGALGGGGYYRVYGKSAVAGDTETSARKSSQTGWRRSQTGFRADWEQERGGLTVSGDAYQGALHQPNTANILVSGANLLGRLSRKLADNSDLQVELIADHTERNQPLAFAERLDTLQVEAQHSIRLGQRHNLAWGGGYRYAWDRVDNGPLFGFLPPDLRLHWGNLFAQDEITLSPTVRLTAGLKAEHNNYTGMEYLPSTRLAWTPDSKRLVWASLSRSVRAPSRTDRDFYAPSKPLIVAGKPFFVYGGGPDFQSEVARVLELGYRAQPHPNWNYSVTAFYGRYDGLRTLEPQPGGTRLFSNMADGHTRGVELWGVWQAQPRWRLTGGLVVQHVDTQLAAGSHDVGGVVTNDPNRHWTLRSSYEVSDHNQFDVTWRYTSQLPSPVVPAYYDADVQWLWRPRPTVELALVGQNLVHARHLEFGAAPNRSVIERSVLLTLTLRF</sequence>
<dbReference type="PANTHER" id="PTHR30069:SF40">
    <property type="entry name" value="TONB-DEPENDENT RECEPTOR NMB0964-RELATED"/>
    <property type="match status" value="1"/>
</dbReference>
<evidence type="ECO:0000256" key="9">
    <source>
        <dbReference type="ARBA" id="ARBA00023237"/>
    </source>
</evidence>
<name>A0A7W2F867_9BURK</name>
<evidence type="ECO:0000256" key="2">
    <source>
        <dbReference type="ARBA" id="ARBA00009810"/>
    </source>
</evidence>
<dbReference type="Pfam" id="PF07715">
    <property type="entry name" value="Plug"/>
    <property type="match status" value="1"/>
</dbReference>
<dbReference type="Proteomes" id="UP000573499">
    <property type="component" value="Unassembled WGS sequence"/>
</dbReference>
<dbReference type="GO" id="GO:0009279">
    <property type="term" value="C:cell outer membrane"/>
    <property type="evidence" value="ECO:0007669"/>
    <property type="project" value="UniProtKB-SubCell"/>
</dbReference>
<keyword evidence="6 11" id="KW-0798">TonB box</keyword>
<comment type="caution">
    <text evidence="16">The sequence shown here is derived from an EMBL/GenBank/DDBJ whole genome shotgun (WGS) entry which is preliminary data.</text>
</comment>
<evidence type="ECO:0000256" key="1">
    <source>
        <dbReference type="ARBA" id="ARBA00004571"/>
    </source>
</evidence>
<evidence type="ECO:0000313" key="16">
    <source>
        <dbReference type="EMBL" id="MBA5686874.1"/>
    </source>
</evidence>
<evidence type="ECO:0000256" key="12">
    <source>
        <dbReference type="SAM" id="MobiDB-lite"/>
    </source>
</evidence>
<feature type="compositionally biased region" description="Polar residues" evidence="12">
    <location>
        <begin position="227"/>
        <end position="240"/>
    </location>
</feature>
<dbReference type="InterPro" id="IPR012910">
    <property type="entry name" value="Plug_dom"/>
</dbReference>
<comment type="subcellular location">
    <subcellularLocation>
        <location evidence="1 10">Cell outer membrane</location>
        <topology evidence="1 10">Multi-pass membrane protein</topology>
    </subcellularLocation>
</comment>
<dbReference type="PROSITE" id="PS52016">
    <property type="entry name" value="TONB_DEPENDENT_REC_3"/>
    <property type="match status" value="1"/>
</dbReference>
<evidence type="ECO:0000256" key="6">
    <source>
        <dbReference type="ARBA" id="ARBA00023077"/>
    </source>
</evidence>
<dbReference type="RefSeq" id="WP_182152725.1">
    <property type="nucleotide sequence ID" value="NZ_JACEZU010000003.1"/>
</dbReference>
<keyword evidence="13" id="KW-0732">Signal</keyword>
<feature type="signal peptide" evidence="13">
    <location>
        <begin position="1"/>
        <end position="29"/>
    </location>
</feature>
<keyword evidence="17" id="KW-1185">Reference proteome</keyword>
<evidence type="ECO:0000256" key="8">
    <source>
        <dbReference type="ARBA" id="ARBA00023170"/>
    </source>
</evidence>
<dbReference type="Pfam" id="PF00593">
    <property type="entry name" value="TonB_dep_Rec_b-barrel"/>
    <property type="match status" value="1"/>
</dbReference>
<comment type="similarity">
    <text evidence="2 10 11">Belongs to the TonB-dependent receptor family.</text>
</comment>
<evidence type="ECO:0000259" key="14">
    <source>
        <dbReference type="Pfam" id="PF00593"/>
    </source>
</evidence>
<accession>A0A7W2F867</accession>
<keyword evidence="4 10" id="KW-1134">Transmembrane beta strand</keyword>
<reference evidence="16 17" key="1">
    <citation type="submission" date="2020-07" db="EMBL/GenBank/DDBJ databases">
        <title>Novel species isolated from subtropical streams in China.</title>
        <authorList>
            <person name="Lu H."/>
        </authorList>
    </citation>
    <scope>NUCLEOTIDE SEQUENCE [LARGE SCALE GENOMIC DNA]</scope>
    <source>
        <strain evidence="16 17">LX47W</strain>
    </source>
</reference>
<dbReference type="Gene3D" id="2.170.130.10">
    <property type="entry name" value="TonB-dependent receptor, plug domain"/>
    <property type="match status" value="1"/>
</dbReference>
<keyword evidence="9 10" id="KW-0998">Cell outer membrane</keyword>
<dbReference type="GO" id="GO:0044718">
    <property type="term" value="P:siderophore transmembrane transport"/>
    <property type="evidence" value="ECO:0007669"/>
    <property type="project" value="TreeGrafter"/>
</dbReference>
<organism evidence="16 17">
    <name type="scientific">Rugamonas apoptosis</name>
    <dbReference type="NCBI Taxonomy" id="2758570"/>
    <lineage>
        <taxon>Bacteria</taxon>
        <taxon>Pseudomonadati</taxon>
        <taxon>Pseudomonadota</taxon>
        <taxon>Betaproteobacteria</taxon>
        <taxon>Burkholderiales</taxon>
        <taxon>Oxalobacteraceae</taxon>
        <taxon>Telluria group</taxon>
        <taxon>Rugamonas</taxon>
    </lineage>
</organism>
<feature type="chain" id="PRO_5030842382" evidence="13">
    <location>
        <begin position="30"/>
        <end position="641"/>
    </location>
</feature>
<keyword evidence="3 10" id="KW-0813">Transport</keyword>
<dbReference type="InterPro" id="IPR037066">
    <property type="entry name" value="Plug_dom_sf"/>
</dbReference>
<evidence type="ECO:0000256" key="11">
    <source>
        <dbReference type="RuleBase" id="RU003357"/>
    </source>
</evidence>
<evidence type="ECO:0000256" key="5">
    <source>
        <dbReference type="ARBA" id="ARBA00022692"/>
    </source>
</evidence>
<evidence type="ECO:0000313" key="17">
    <source>
        <dbReference type="Proteomes" id="UP000573499"/>
    </source>
</evidence>
<evidence type="ECO:0000256" key="4">
    <source>
        <dbReference type="ARBA" id="ARBA00022452"/>
    </source>
</evidence>
<keyword evidence="5 10" id="KW-0812">Transmembrane</keyword>
<keyword evidence="7 10" id="KW-0472">Membrane</keyword>
<dbReference type="AlphaFoldDB" id="A0A7W2F867"/>
<evidence type="ECO:0000259" key="15">
    <source>
        <dbReference type="Pfam" id="PF07715"/>
    </source>
</evidence>
<dbReference type="GO" id="GO:0015344">
    <property type="term" value="F:siderophore uptake transmembrane transporter activity"/>
    <property type="evidence" value="ECO:0007669"/>
    <property type="project" value="TreeGrafter"/>
</dbReference>
<gene>
    <name evidence="16" type="ORF">H3H39_07365</name>
</gene>
<dbReference type="InterPro" id="IPR000531">
    <property type="entry name" value="Beta-barrel_TonB"/>
</dbReference>
<feature type="domain" description="TonB-dependent receptor-like beta-barrel" evidence="14">
    <location>
        <begin position="194"/>
        <end position="612"/>
    </location>
</feature>
<dbReference type="EMBL" id="JACEZU010000003">
    <property type="protein sequence ID" value="MBA5686874.1"/>
    <property type="molecule type" value="Genomic_DNA"/>
</dbReference>
<feature type="region of interest" description="Disordered" evidence="12">
    <location>
        <begin position="221"/>
        <end position="240"/>
    </location>
</feature>
<evidence type="ECO:0000256" key="7">
    <source>
        <dbReference type="ARBA" id="ARBA00023136"/>
    </source>
</evidence>
<dbReference type="Gene3D" id="2.40.170.20">
    <property type="entry name" value="TonB-dependent receptor, beta-barrel domain"/>
    <property type="match status" value="1"/>
</dbReference>
<evidence type="ECO:0000256" key="13">
    <source>
        <dbReference type="SAM" id="SignalP"/>
    </source>
</evidence>
<proteinExistence type="inferred from homology"/>
<dbReference type="PANTHER" id="PTHR30069">
    <property type="entry name" value="TONB-DEPENDENT OUTER MEMBRANE RECEPTOR"/>
    <property type="match status" value="1"/>
</dbReference>
<keyword evidence="8 16" id="KW-0675">Receptor</keyword>